<gene>
    <name evidence="2" type="ORF">PCAL00307_LOCUS22380</name>
    <name evidence="3" type="ORF">PECAL_3P10070</name>
</gene>
<keyword evidence="1" id="KW-0812">Transmembrane</keyword>
<dbReference type="EMBL" id="CAKKNE010000003">
    <property type="protein sequence ID" value="CAH0371084.1"/>
    <property type="molecule type" value="Genomic_DNA"/>
</dbReference>
<reference evidence="3" key="2">
    <citation type="submission" date="2021-11" db="EMBL/GenBank/DDBJ databases">
        <authorList>
            <consortium name="Genoscope - CEA"/>
            <person name="William W."/>
        </authorList>
    </citation>
    <scope>NUCLEOTIDE SEQUENCE</scope>
</reference>
<reference evidence="2" key="1">
    <citation type="submission" date="2021-01" db="EMBL/GenBank/DDBJ databases">
        <authorList>
            <person name="Corre E."/>
            <person name="Pelletier E."/>
            <person name="Niang G."/>
            <person name="Scheremetjew M."/>
            <person name="Finn R."/>
            <person name="Kale V."/>
            <person name="Holt S."/>
            <person name="Cochrane G."/>
            <person name="Meng A."/>
            <person name="Brown T."/>
            <person name="Cohen L."/>
        </authorList>
    </citation>
    <scope>NUCLEOTIDE SEQUENCE</scope>
    <source>
        <strain evidence="2">CCMP1756</strain>
    </source>
</reference>
<protein>
    <submittedName>
        <fullName evidence="2">Uncharacterized protein</fullName>
    </submittedName>
</protein>
<sequence length="163" mass="17561">MPKSYNTIPTHEADAPKQTKSLKGLVAGSALAAFALGVLAVTAVRAPAATPLDEQSVGELVLNNCPMKTIEPWATSSGHYGAADPSYITQDCTKVKWDDDGAMGQGWYCQGLSDKKIILNTEGYRFKASDNDVPYAASCIHFDCEAGAGYNDQLEMWQCNDDF</sequence>
<keyword evidence="4" id="KW-1185">Reference proteome</keyword>
<dbReference type="EMBL" id="HBIW01025933">
    <property type="protein sequence ID" value="CAE0706929.1"/>
    <property type="molecule type" value="Transcribed_RNA"/>
</dbReference>
<dbReference type="Proteomes" id="UP000789595">
    <property type="component" value="Unassembled WGS sequence"/>
</dbReference>
<evidence type="ECO:0000313" key="2">
    <source>
        <dbReference type="EMBL" id="CAE0706929.1"/>
    </source>
</evidence>
<evidence type="ECO:0000256" key="1">
    <source>
        <dbReference type="SAM" id="Phobius"/>
    </source>
</evidence>
<accession>A0A7S4A887</accession>
<dbReference type="AlphaFoldDB" id="A0A7S4A887"/>
<keyword evidence="1" id="KW-1133">Transmembrane helix</keyword>
<proteinExistence type="predicted"/>
<name>A0A7S4A887_9STRA</name>
<evidence type="ECO:0000313" key="4">
    <source>
        <dbReference type="Proteomes" id="UP000789595"/>
    </source>
</evidence>
<keyword evidence="1" id="KW-0472">Membrane</keyword>
<evidence type="ECO:0000313" key="3">
    <source>
        <dbReference type="EMBL" id="CAH0371084.1"/>
    </source>
</evidence>
<feature type="transmembrane region" description="Helical" evidence="1">
    <location>
        <begin position="25"/>
        <end position="44"/>
    </location>
</feature>
<organism evidence="2">
    <name type="scientific">Pelagomonas calceolata</name>
    <dbReference type="NCBI Taxonomy" id="35677"/>
    <lineage>
        <taxon>Eukaryota</taxon>
        <taxon>Sar</taxon>
        <taxon>Stramenopiles</taxon>
        <taxon>Ochrophyta</taxon>
        <taxon>Pelagophyceae</taxon>
        <taxon>Pelagomonadales</taxon>
        <taxon>Pelagomonadaceae</taxon>
        <taxon>Pelagomonas</taxon>
    </lineage>
</organism>